<keyword evidence="6 13" id="KW-0812">Transmembrane</keyword>
<dbReference type="FunFam" id="3.40.1690.10:FF:000001">
    <property type="entry name" value="Flagellar biosynthetic protein FlhB"/>
    <property type="match status" value="1"/>
</dbReference>
<dbReference type="Gene3D" id="6.10.250.2080">
    <property type="match status" value="1"/>
</dbReference>
<dbReference type="PANTHER" id="PTHR30531">
    <property type="entry name" value="FLAGELLAR BIOSYNTHETIC PROTEIN FLHB"/>
    <property type="match status" value="1"/>
</dbReference>
<evidence type="ECO:0000313" key="14">
    <source>
        <dbReference type="EMBL" id="VAW72061.1"/>
    </source>
</evidence>
<sequence length="383" mass="42400">MSESQTGGQEKTEEPTAKKREDSKKEGQVPRSKELNTSIVLMAAALSLLSMSKTMGDGIASILKSGLQIKRTQIFDRPETLVTSLADSMVAMFSLFIPYMLLLVVVVLLTPIMIGGWSFSMKAVKPKWSKISPMKGFKRMFSVKGLMELVKSILKVSLIGGVAALFIWNWSADLLSLGALPPSLAIYSGMELVGAIFLLLSVATLLIAAIDVPFQIFQHTKQLKMSKQEVRDEQKQAEGDPELKARVRRVQQDMAMSRMIEEIPKADVVVTNPTHYSIAIKYEEERGGAPIIVAKGADLIALKIRDIADRHEVLIFEAAPLARALYYSTKINEEIPSGLFQAIAQVLAYVYQLKVATDPETTPEMPQNIEMPPEYVDLANKKR</sequence>
<evidence type="ECO:0000256" key="9">
    <source>
        <dbReference type="ARBA" id="ARBA00022989"/>
    </source>
</evidence>
<keyword evidence="5" id="KW-1003">Cell membrane</keyword>
<evidence type="ECO:0000256" key="12">
    <source>
        <dbReference type="SAM" id="MobiDB-lite"/>
    </source>
</evidence>
<feature type="transmembrane region" description="Helical" evidence="13">
    <location>
        <begin position="153"/>
        <end position="172"/>
    </location>
</feature>
<keyword evidence="7" id="KW-1005">Bacterial flagellum biogenesis</keyword>
<keyword evidence="14" id="KW-0966">Cell projection</keyword>
<name>A0A3B0XWY1_9ZZZZ</name>
<dbReference type="AlphaFoldDB" id="A0A3B0XWY1"/>
<keyword evidence="14" id="KW-0969">Cilium</keyword>
<evidence type="ECO:0000256" key="4">
    <source>
        <dbReference type="ARBA" id="ARBA00022448"/>
    </source>
</evidence>
<evidence type="ECO:0000256" key="10">
    <source>
        <dbReference type="ARBA" id="ARBA00023136"/>
    </source>
</evidence>
<evidence type="ECO:0000256" key="6">
    <source>
        <dbReference type="ARBA" id="ARBA00022692"/>
    </source>
</evidence>
<dbReference type="PANTHER" id="PTHR30531:SF12">
    <property type="entry name" value="FLAGELLAR BIOSYNTHETIC PROTEIN FLHB"/>
    <property type="match status" value="1"/>
</dbReference>
<reference evidence="14" key="1">
    <citation type="submission" date="2018-06" db="EMBL/GenBank/DDBJ databases">
        <authorList>
            <person name="Zhirakovskaya E."/>
        </authorList>
    </citation>
    <scope>NUCLEOTIDE SEQUENCE</scope>
</reference>
<keyword evidence="11" id="KW-1006">Bacterial flagellum protein export</keyword>
<evidence type="ECO:0000256" key="5">
    <source>
        <dbReference type="ARBA" id="ARBA00022475"/>
    </source>
</evidence>
<organism evidence="14">
    <name type="scientific">hydrothermal vent metagenome</name>
    <dbReference type="NCBI Taxonomy" id="652676"/>
    <lineage>
        <taxon>unclassified sequences</taxon>
        <taxon>metagenomes</taxon>
        <taxon>ecological metagenomes</taxon>
    </lineage>
</organism>
<dbReference type="EMBL" id="UOFL01000034">
    <property type="protein sequence ID" value="VAW72061.1"/>
    <property type="molecule type" value="Genomic_DNA"/>
</dbReference>
<evidence type="ECO:0000256" key="1">
    <source>
        <dbReference type="ARBA" id="ARBA00004651"/>
    </source>
</evidence>
<evidence type="ECO:0000256" key="3">
    <source>
        <dbReference type="ARBA" id="ARBA00021622"/>
    </source>
</evidence>
<evidence type="ECO:0000256" key="7">
    <source>
        <dbReference type="ARBA" id="ARBA00022795"/>
    </source>
</evidence>
<keyword evidence="10 13" id="KW-0472">Membrane</keyword>
<dbReference type="GO" id="GO:0005886">
    <property type="term" value="C:plasma membrane"/>
    <property type="evidence" value="ECO:0007669"/>
    <property type="project" value="UniProtKB-SubCell"/>
</dbReference>
<evidence type="ECO:0000256" key="8">
    <source>
        <dbReference type="ARBA" id="ARBA00022927"/>
    </source>
</evidence>
<keyword evidence="4" id="KW-0813">Transport</keyword>
<feature type="transmembrane region" description="Helical" evidence="13">
    <location>
        <begin position="96"/>
        <end position="119"/>
    </location>
</feature>
<gene>
    <name evidence="14" type="ORF">MNBD_GAMMA12-3031</name>
</gene>
<keyword evidence="14" id="KW-0282">Flagellum</keyword>
<dbReference type="InterPro" id="IPR029025">
    <property type="entry name" value="T3SS_substrate_exporter_C"/>
</dbReference>
<comment type="similarity">
    <text evidence="2">Belongs to the type III secretion exporter family.</text>
</comment>
<dbReference type="InterPro" id="IPR006136">
    <property type="entry name" value="FlhB"/>
</dbReference>
<dbReference type="GO" id="GO:0009306">
    <property type="term" value="P:protein secretion"/>
    <property type="evidence" value="ECO:0007669"/>
    <property type="project" value="InterPro"/>
</dbReference>
<dbReference type="SUPFAM" id="SSF160544">
    <property type="entry name" value="EscU C-terminal domain-like"/>
    <property type="match status" value="1"/>
</dbReference>
<proteinExistence type="inferred from homology"/>
<dbReference type="Gene3D" id="3.40.1690.10">
    <property type="entry name" value="secretion proteins EscU"/>
    <property type="match status" value="1"/>
</dbReference>
<keyword evidence="9 13" id="KW-1133">Transmembrane helix</keyword>
<dbReference type="NCBIfam" id="TIGR00328">
    <property type="entry name" value="flhB"/>
    <property type="match status" value="1"/>
</dbReference>
<evidence type="ECO:0000256" key="13">
    <source>
        <dbReference type="SAM" id="Phobius"/>
    </source>
</evidence>
<feature type="region of interest" description="Disordered" evidence="12">
    <location>
        <begin position="1"/>
        <end position="31"/>
    </location>
</feature>
<keyword evidence="8" id="KW-0653">Protein transport</keyword>
<comment type="subcellular location">
    <subcellularLocation>
        <location evidence="1">Cell membrane</location>
        <topology evidence="1">Multi-pass membrane protein</topology>
    </subcellularLocation>
</comment>
<dbReference type="PRINTS" id="PR00950">
    <property type="entry name" value="TYPE3IMSPROT"/>
</dbReference>
<evidence type="ECO:0000256" key="11">
    <source>
        <dbReference type="ARBA" id="ARBA00023225"/>
    </source>
</evidence>
<dbReference type="InterPro" id="IPR006135">
    <property type="entry name" value="T3SS_substrate_exporter"/>
</dbReference>
<accession>A0A3B0XWY1</accession>
<dbReference type="Pfam" id="PF01312">
    <property type="entry name" value="Bac_export_2"/>
    <property type="match status" value="1"/>
</dbReference>
<evidence type="ECO:0000256" key="2">
    <source>
        <dbReference type="ARBA" id="ARBA00010690"/>
    </source>
</evidence>
<dbReference type="GO" id="GO:0044780">
    <property type="term" value="P:bacterial-type flagellum assembly"/>
    <property type="evidence" value="ECO:0007669"/>
    <property type="project" value="InterPro"/>
</dbReference>
<feature type="compositionally biased region" description="Basic and acidic residues" evidence="12">
    <location>
        <begin position="10"/>
        <end position="31"/>
    </location>
</feature>
<feature type="transmembrane region" description="Helical" evidence="13">
    <location>
        <begin position="192"/>
        <end position="217"/>
    </location>
</feature>
<protein>
    <recommendedName>
        <fullName evidence="3">Flagellar biosynthetic protein FlhB</fullName>
    </recommendedName>
</protein>